<dbReference type="Gene3D" id="2.30.42.10">
    <property type="match status" value="1"/>
</dbReference>
<dbReference type="Proteomes" id="UP000189800">
    <property type="component" value="Unassembled WGS sequence"/>
</dbReference>
<evidence type="ECO:0000313" key="3">
    <source>
        <dbReference type="Proteomes" id="UP000189800"/>
    </source>
</evidence>
<proteinExistence type="predicted"/>
<evidence type="ECO:0000313" key="2">
    <source>
        <dbReference type="EMBL" id="OOS25599.1"/>
    </source>
</evidence>
<dbReference type="InterPro" id="IPR040756">
    <property type="entry name" value="Peptidase_M61_N"/>
</dbReference>
<dbReference type="EMBL" id="MUYU01000006">
    <property type="protein sequence ID" value="OOS25599.1"/>
    <property type="molecule type" value="Genomic_DNA"/>
</dbReference>
<dbReference type="PROSITE" id="PS50106">
    <property type="entry name" value="PDZ"/>
    <property type="match status" value="1"/>
</dbReference>
<comment type="caution">
    <text evidence="2">The sequence shown here is derived from an EMBL/GenBank/DDBJ whole genome shotgun (WGS) entry which is preliminary data.</text>
</comment>
<dbReference type="SMART" id="SM00228">
    <property type="entry name" value="PDZ"/>
    <property type="match status" value="1"/>
</dbReference>
<dbReference type="SUPFAM" id="SSF55486">
    <property type="entry name" value="Metalloproteases ('zincins'), catalytic domain"/>
    <property type="match status" value="1"/>
</dbReference>
<evidence type="ECO:0000259" key="1">
    <source>
        <dbReference type="PROSITE" id="PS50106"/>
    </source>
</evidence>
<keyword evidence="3" id="KW-1185">Reference proteome</keyword>
<accession>A0A1T0CTR3</accession>
<dbReference type="Pfam" id="PF17899">
    <property type="entry name" value="Peptidase_M61_N"/>
    <property type="match status" value="1"/>
</dbReference>
<dbReference type="InterPro" id="IPR007963">
    <property type="entry name" value="Peptidase_M61_catalytic"/>
</dbReference>
<name>A0A1T0CTR3_9GAMM</name>
<dbReference type="RefSeq" id="WP_078253355.1">
    <property type="nucleotide sequence ID" value="NZ_MUYU01000006.1"/>
</dbReference>
<dbReference type="PIRSF" id="PIRSF016493">
    <property type="entry name" value="Glycyl_aminpptds"/>
    <property type="match status" value="1"/>
</dbReference>
<dbReference type="Gene3D" id="1.10.390.10">
    <property type="entry name" value="Neutral Protease Domain 2"/>
    <property type="match status" value="1"/>
</dbReference>
<reference evidence="2 3" key="1">
    <citation type="submission" date="2017-02" db="EMBL/GenBank/DDBJ databases">
        <title>Draft genome sequence of Moraxella pluranimalium CCUG 54913T type strain.</title>
        <authorList>
            <person name="Salva-Serra F."/>
            <person name="Engstrom-Jakobsson H."/>
            <person name="Thorell K."/>
            <person name="Jaen-Luchoro D."/>
            <person name="Gonzales-Siles L."/>
            <person name="Karlsson R."/>
            <person name="Yazdan S."/>
            <person name="Boulund F."/>
            <person name="Johnning A."/>
            <person name="Engstrand L."/>
            <person name="Kristiansson E."/>
            <person name="Moore E."/>
        </authorList>
    </citation>
    <scope>NUCLEOTIDE SEQUENCE [LARGE SCALE GENOMIC DNA]</scope>
    <source>
        <strain evidence="2 3">CCUG 54913</strain>
    </source>
</reference>
<feature type="domain" description="PDZ" evidence="1">
    <location>
        <begin position="476"/>
        <end position="556"/>
    </location>
</feature>
<protein>
    <submittedName>
        <fullName evidence="2">Peptidase M61</fullName>
    </submittedName>
</protein>
<gene>
    <name evidence="2" type="ORF">B0680_01865</name>
</gene>
<dbReference type="SUPFAM" id="SSF50156">
    <property type="entry name" value="PDZ domain-like"/>
    <property type="match status" value="1"/>
</dbReference>
<dbReference type="Gene3D" id="2.60.40.3650">
    <property type="match status" value="1"/>
</dbReference>
<sequence>MTIHYHLDFTRYYDHLCDVELRFSADTDAPQLSMVTWIAGSYLIREFAKNITKVIYTIDGVEYRATKADKHTFRLDHAKTGDAVTVRYEVYCYDLSVRTAFVDGQRIFGNFSSLLLLLNHDKYCPATVSLHIPNTFINQHQNCTIACGLLPVSTQNDDGITYHFASMPAFDYLDYPFEIGTQDVFDFTITDQHGHTVRHRSFIAGRHQSDLARLKNDLQKICQAYVDWLGDTPFADYTFMTMVTGNDYGGLEHINSTALVSPRTDLPSIAEPAMPSSDYQRYLGLCSHEYFHAWWVKTVKPDVMVDNPLTNEAYTPLLWVFEGFTSYFDDLMLLRSGVIDEKNYLKLLTAQINRYLQTDGRVHQSVAESSFDTWIKLYRADENTANQGISYYNKGALVALLLDLALLEHSDGKYRLFDVVKALYEQSGGEPMGISTDTLGQVIASMMGDAPWQAFYQAYVIGTDTLPLSDALAKVGITLESTDKAKPWGMSVDEKATGLKIKHLHRDSQASLAGLSFGDVIIAINGLKATTALLHRQIAHQQATGQAVQVHAFRRDELIICQVPAVSETVPATIHQEVRLSGNGGQWLTFG</sequence>
<dbReference type="Pfam" id="PF05299">
    <property type="entry name" value="Peptidase_M61"/>
    <property type="match status" value="1"/>
</dbReference>
<dbReference type="STRING" id="470453.B0680_01865"/>
<dbReference type="InterPro" id="IPR024191">
    <property type="entry name" value="Peptidase_M61"/>
</dbReference>
<dbReference type="Pfam" id="PF00595">
    <property type="entry name" value="PDZ"/>
    <property type="match status" value="1"/>
</dbReference>
<dbReference type="InterPro" id="IPR027268">
    <property type="entry name" value="Peptidase_M4/M1_CTD_sf"/>
</dbReference>
<dbReference type="OrthoDB" id="9778516at2"/>
<dbReference type="InterPro" id="IPR036034">
    <property type="entry name" value="PDZ_sf"/>
</dbReference>
<organism evidence="2 3">
    <name type="scientific">Moraxella pluranimalium</name>
    <dbReference type="NCBI Taxonomy" id="470453"/>
    <lineage>
        <taxon>Bacteria</taxon>
        <taxon>Pseudomonadati</taxon>
        <taxon>Pseudomonadota</taxon>
        <taxon>Gammaproteobacteria</taxon>
        <taxon>Moraxellales</taxon>
        <taxon>Moraxellaceae</taxon>
        <taxon>Moraxella</taxon>
    </lineage>
</organism>
<dbReference type="InterPro" id="IPR001478">
    <property type="entry name" value="PDZ"/>
</dbReference>
<dbReference type="AlphaFoldDB" id="A0A1T0CTR3"/>